<reference evidence="2" key="1">
    <citation type="journal article" date="2023" name="Access Microbiol">
        <title>De-novo genome assembly for Akanthomyces muscarius, a biocontrol agent of insect agricultural pests.</title>
        <authorList>
            <person name="Erdos Z."/>
            <person name="Studholme D.J."/>
            <person name="Raymond B."/>
            <person name="Sharma M."/>
        </authorList>
    </citation>
    <scope>NUCLEOTIDE SEQUENCE</scope>
    <source>
        <strain evidence="2">Ve6</strain>
    </source>
</reference>
<dbReference type="GeneID" id="80893205"/>
<comment type="caution">
    <text evidence="2">The sequence shown here is derived from an EMBL/GenBank/DDBJ whole genome shotgun (WGS) entry which is preliminary data.</text>
</comment>
<protein>
    <submittedName>
        <fullName evidence="2">Uncharacterized protein</fullName>
    </submittedName>
</protein>
<dbReference type="RefSeq" id="XP_056059284.1">
    <property type="nucleotide sequence ID" value="XM_056203872.1"/>
</dbReference>
<evidence type="ECO:0000313" key="2">
    <source>
        <dbReference type="EMBL" id="KAJ4164369.1"/>
    </source>
</evidence>
<keyword evidence="3" id="KW-1185">Reference proteome</keyword>
<proteinExistence type="predicted"/>
<organism evidence="2 3">
    <name type="scientific">Akanthomyces muscarius</name>
    <name type="common">Entomopathogenic fungus</name>
    <name type="synonym">Lecanicillium muscarium</name>
    <dbReference type="NCBI Taxonomy" id="2231603"/>
    <lineage>
        <taxon>Eukaryota</taxon>
        <taxon>Fungi</taxon>
        <taxon>Dikarya</taxon>
        <taxon>Ascomycota</taxon>
        <taxon>Pezizomycotina</taxon>
        <taxon>Sordariomycetes</taxon>
        <taxon>Hypocreomycetidae</taxon>
        <taxon>Hypocreales</taxon>
        <taxon>Cordycipitaceae</taxon>
        <taxon>Akanthomyces</taxon>
    </lineage>
</organism>
<accession>A0A9W8QML0</accession>
<name>A0A9W8QML0_AKAMU</name>
<dbReference type="EMBL" id="JAJHUN010000001">
    <property type="protein sequence ID" value="KAJ4164369.1"/>
    <property type="molecule type" value="Genomic_DNA"/>
</dbReference>
<dbReference type="AlphaFoldDB" id="A0A9W8QML0"/>
<feature type="region of interest" description="Disordered" evidence="1">
    <location>
        <begin position="119"/>
        <end position="149"/>
    </location>
</feature>
<evidence type="ECO:0000313" key="3">
    <source>
        <dbReference type="Proteomes" id="UP001144673"/>
    </source>
</evidence>
<dbReference type="Proteomes" id="UP001144673">
    <property type="component" value="Chromosome 1"/>
</dbReference>
<gene>
    <name evidence="2" type="ORF">LMH87_006046</name>
</gene>
<evidence type="ECO:0000256" key="1">
    <source>
        <dbReference type="SAM" id="MobiDB-lite"/>
    </source>
</evidence>
<dbReference type="KEGG" id="amus:LMH87_006046"/>
<sequence>MARLLFQQPFFSALDSSLDKDTFCVYLIPKIFYSSFNLSTLHLSKTNISPTPPQHSLLLCYFYTTPYLPRQASHTHATRNMSSISQNTFLTLSPEIRPAPAQPAAARSPTQQRFLSLAPDVSASHPRAQRARADSDAASSLSGGGGSPTLSAVDAAVPVSNTRVLKLSPVHWGAHEEVHQADYHDLPQSA</sequence>